<dbReference type="EMBL" id="NHTK01005571">
    <property type="protein sequence ID" value="PPQ76447.1"/>
    <property type="molecule type" value="Genomic_DNA"/>
</dbReference>
<protein>
    <submittedName>
        <fullName evidence="1">Uncharacterized protein</fullName>
    </submittedName>
</protein>
<evidence type="ECO:0000313" key="2">
    <source>
        <dbReference type="Proteomes" id="UP000284842"/>
    </source>
</evidence>
<reference evidence="1 2" key="1">
    <citation type="journal article" date="2018" name="Evol. Lett.">
        <title>Horizontal gene cluster transfer increased hallucinogenic mushroom diversity.</title>
        <authorList>
            <person name="Reynolds H.T."/>
            <person name="Vijayakumar V."/>
            <person name="Gluck-Thaler E."/>
            <person name="Korotkin H.B."/>
            <person name="Matheny P.B."/>
            <person name="Slot J.C."/>
        </authorList>
    </citation>
    <scope>NUCLEOTIDE SEQUENCE [LARGE SCALE GENOMIC DNA]</scope>
    <source>
        <strain evidence="1 2">2629</strain>
    </source>
</reference>
<dbReference type="AlphaFoldDB" id="A0A409WD52"/>
<organism evidence="1 2">
    <name type="scientific">Panaeolus cyanescens</name>
    <dbReference type="NCBI Taxonomy" id="181874"/>
    <lineage>
        <taxon>Eukaryota</taxon>
        <taxon>Fungi</taxon>
        <taxon>Dikarya</taxon>
        <taxon>Basidiomycota</taxon>
        <taxon>Agaricomycotina</taxon>
        <taxon>Agaricomycetes</taxon>
        <taxon>Agaricomycetidae</taxon>
        <taxon>Agaricales</taxon>
        <taxon>Agaricineae</taxon>
        <taxon>Galeropsidaceae</taxon>
        <taxon>Panaeolus</taxon>
    </lineage>
</organism>
<comment type="caution">
    <text evidence="1">The sequence shown here is derived from an EMBL/GenBank/DDBJ whole genome shotgun (WGS) entry which is preliminary data.</text>
</comment>
<accession>A0A409WD52</accession>
<proteinExistence type="predicted"/>
<feature type="non-terminal residue" evidence="1">
    <location>
        <position position="207"/>
    </location>
</feature>
<dbReference type="Proteomes" id="UP000284842">
    <property type="component" value="Unassembled WGS sequence"/>
</dbReference>
<dbReference type="InParanoid" id="A0A409WD52"/>
<evidence type="ECO:0000313" key="1">
    <source>
        <dbReference type="EMBL" id="PPQ76447.1"/>
    </source>
</evidence>
<keyword evidence="2" id="KW-1185">Reference proteome</keyword>
<gene>
    <name evidence="1" type="ORF">CVT24_013412</name>
</gene>
<name>A0A409WD52_9AGAR</name>
<sequence>MSTHRLSMLALFDTSQSLGKKVICRCGCGKRVTIKTSRRHVLAQLKSRARVRIVREMEELRAFAGDRIPVLQPIQSSTVSNTPTTSQSSTQNTIPFMEEDTIPFMEEDTFPQDLEISHANPSPPDDIPPIPTQILNAFRARWTETLRPALLLAEAQHEQESELEERLALHDQLNVENIDGRNYGISMLDIDGYDGEQEEEDDEDQDQ</sequence>